<dbReference type="PANTHER" id="PTHR11017">
    <property type="entry name" value="LEUCINE-RICH REPEAT-CONTAINING PROTEIN"/>
    <property type="match status" value="1"/>
</dbReference>
<protein>
    <recommendedName>
        <fullName evidence="1">ADP-ribosyl cyclase/cyclic ADP-ribose hydrolase</fullName>
        <ecNumber evidence="1">3.2.2.6</ecNumber>
    </recommendedName>
</protein>
<accession>A0A6P9EHK7</accession>
<evidence type="ECO:0000256" key="6">
    <source>
        <dbReference type="ARBA" id="ARBA00047304"/>
    </source>
</evidence>
<gene>
    <name evidence="9" type="primary">LOC109019978</name>
</gene>
<dbReference type="InterPro" id="IPR044974">
    <property type="entry name" value="Disease_R_plants"/>
</dbReference>
<dbReference type="SUPFAM" id="SSF52540">
    <property type="entry name" value="P-loop containing nucleoside triphosphate hydrolases"/>
    <property type="match status" value="1"/>
</dbReference>
<dbReference type="Pfam" id="PF01582">
    <property type="entry name" value="TIR"/>
    <property type="match status" value="1"/>
</dbReference>
<dbReference type="SUPFAM" id="SSF52200">
    <property type="entry name" value="Toll/Interleukin receptor TIR domain"/>
    <property type="match status" value="1"/>
</dbReference>
<dbReference type="InterPro" id="IPR035897">
    <property type="entry name" value="Toll_tir_struct_dom_sf"/>
</dbReference>
<evidence type="ECO:0000256" key="1">
    <source>
        <dbReference type="ARBA" id="ARBA00011982"/>
    </source>
</evidence>
<dbReference type="InterPro" id="IPR058192">
    <property type="entry name" value="WHD_ROQ1-like"/>
</dbReference>
<evidence type="ECO:0000256" key="2">
    <source>
        <dbReference type="ARBA" id="ARBA00022614"/>
    </source>
</evidence>
<name>A0A6P9EHK7_JUGRE</name>
<dbReference type="SMART" id="SM00369">
    <property type="entry name" value="LRR_TYP"/>
    <property type="match status" value="2"/>
</dbReference>
<dbReference type="FunCoup" id="A0A6P9EHK7">
    <property type="interactions" value="23"/>
</dbReference>
<dbReference type="InterPro" id="IPR027417">
    <property type="entry name" value="P-loop_NTPase"/>
</dbReference>
<dbReference type="GO" id="GO:0061809">
    <property type="term" value="F:NAD+ nucleosidase activity, cyclic ADP-ribose generating"/>
    <property type="evidence" value="ECO:0007669"/>
    <property type="project" value="UniProtKB-EC"/>
</dbReference>
<reference evidence="9" key="1">
    <citation type="submission" date="2025-08" db="UniProtKB">
        <authorList>
            <consortium name="RefSeq"/>
        </authorList>
    </citation>
    <scope>IDENTIFICATION</scope>
    <source>
        <tissue evidence="9">Leaves</tissue>
    </source>
</reference>
<dbReference type="EC" id="3.2.2.6" evidence="1"/>
<dbReference type="Gene3D" id="3.40.50.10140">
    <property type="entry name" value="Toll/interleukin-1 receptor homology (TIR) domain"/>
    <property type="match status" value="1"/>
</dbReference>
<dbReference type="KEGG" id="jre:109019978"/>
<dbReference type="OrthoDB" id="1357022at2759"/>
<dbReference type="InterPro" id="IPR000157">
    <property type="entry name" value="TIR_dom"/>
</dbReference>
<dbReference type="Pfam" id="PF23282">
    <property type="entry name" value="WHD_ROQ1"/>
    <property type="match status" value="1"/>
</dbReference>
<dbReference type="RefSeq" id="XP_035546944.1">
    <property type="nucleotide sequence ID" value="XM_035691051.1"/>
</dbReference>
<feature type="domain" description="TIR" evidence="7">
    <location>
        <begin position="19"/>
        <end position="186"/>
    </location>
</feature>
<dbReference type="PRINTS" id="PR00364">
    <property type="entry name" value="DISEASERSIST"/>
</dbReference>
<evidence type="ECO:0000256" key="4">
    <source>
        <dbReference type="ARBA" id="ARBA00022801"/>
    </source>
</evidence>
<dbReference type="Gene3D" id="3.40.50.300">
    <property type="entry name" value="P-loop containing nucleotide triphosphate hydrolases"/>
    <property type="match status" value="1"/>
</dbReference>
<dbReference type="InterPro" id="IPR042197">
    <property type="entry name" value="Apaf_helical"/>
</dbReference>
<dbReference type="PROSITE" id="PS50104">
    <property type="entry name" value="TIR"/>
    <property type="match status" value="1"/>
</dbReference>
<dbReference type="GO" id="GO:0043531">
    <property type="term" value="F:ADP binding"/>
    <property type="evidence" value="ECO:0007669"/>
    <property type="project" value="InterPro"/>
</dbReference>
<proteinExistence type="predicted"/>
<dbReference type="Gene3D" id="1.10.8.430">
    <property type="entry name" value="Helical domain of apoptotic protease-activating factors"/>
    <property type="match status" value="1"/>
</dbReference>
<dbReference type="PANTHER" id="PTHR11017:SF527">
    <property type="entry name" value="TMV RESISTANCE PROTEIN N-LIKE"/>
    <property type="match status" value="1"/>
</dbReference>
<evidence type="ECO:0000256" key="5">
    <source>
        <dbReference type="ARBA" id="ARBA00023027"/>
    </source>
</evidence>
<dbReference type="GO" id="GO:0007165">
    <property type="term" value="P:signal transduction"/>
    <property type="evidence" value="ECO:0007669"/>
    <property type="project" value="InterPro"/>
</dbReference>
<dbReference type="Proteomes" id="UP000235220">
    <property type="component" value="Chromosome 6"/>
</dbReference>
<evidence type="ECO:0000256" key="3">
    <source>
        <dbReference type="ARBA" id="ARBA00022737"/>
    </source>
</evidence>
<dbReference type="FunFam" id="1.10.8.430:FF:000002">
    <property type="entry name" value="Disease resistance protein (TIR-NBS-LRR class)"/>
    <property type="match status" value="1"/>
</dbReference>
<dbReference type="InterPro" id="IPR045344">
    <property type="entry name" value="C-JID"/>
</dbReference>
<dbReference type="GeneID" id="109019978"/>
<keyword evidence="2" id="KW-0433">Leucine-rich repeat</keyword>
<keyword evidence="3" id="KW-0677">Repeat</keyword>
<dbReference type="SMART" id="SM00255">
    <property type="entry name" value="TIR"/>
    <property type="match status" value="1"/>
</dbReference>
<evidence type="ECO:0000313" key="9">
    <source>
        <dbReference type="RefSeq" id="XP_035546944.1"/>
    </source>
</evidence>
<dbReference type="Gene3D" id="3.80.10.10">
    <property type="entry name" value="Ribonuclease Inhibitor"/>
    <property type="match status" value="2"/>
</dbReference>
<dbReference type="InParanoid" id="A0A6P9EHK7"/>
<sequence length="1284" mass="145310">MKTQTAPTSSLISSSLPQWRHDVFLSFYGKDTRNNFTAHLYTTLKDKSIFAFRDDEKLERGRCIAPVLLKAIEESKYAIVVLSRNYAFSSWCLLELAKIVECMETTGLTVLPIFYHVSPSHVRDQTYSFAEAFAEHEKDPKIVKEDVQTWKTALRKVGNISGWDLRGDRDESKAIQDIVGKILSKLNSIVSTSCVSKDLIGIASRVKELECLCLNNRPDDDVHFVGIWGMGGIGKTTLARAFYDRFSSQFEASSFIANVRERTGKDGLIPLQNELLSHILMERNIDIKDVDRGKNTISLRLCYKKVLVILDDVDKSEQLEALANERNWFGPGSSIIITTRNERLLIEHGLTKTEIYRAKGLDNDEALQLFSWKAFKKELPPEDFVGLSKQIIHYAKGHPLALKVLGSFLFEREVDFWESAVSRLKANPDGKIMDTLKISFDGLEEKERNLFLDIACFYKGEDRYHVKSILERFDYDPNIGIDVLISKSLITESGTKLWMHDLLEDMGREIVRLESPEDPGRRSRLWHDEDILRVLKSNSGTKRIQGIVLNSPPQEELHLNSDVFSKLKSLRLLNIRGNVHLSQDLSYLSTELRDMAWHGYPLKSWPPGFPPDKLVELNMCCSHIGQPWQGIKSLHKLKLVNLSNSRYLMETPDFTGAPNLERLILRGCTKLLKLHSSVGDLRRLIVLNLKYCTSLRSLPCYISWDFLEELILSGCSRLEKLPESVGNLKRLSQLHLDGCCKLDKMPEDLGNVERLEELDISGTAIRQVPSSFLRLQNLKMLNCQECSGLPAQSLLGLLFGCFLPSCDIGFVLPDSFSGLRCLNKLNLSFCHLEDGAIPSDLSGLSSLLALDLSGNDFTLLPESISQLPKLRVLFLRRCIWLRSLPELPSNIVNVAAEDCISLKEYSNEISGIISDESGLSHVDFKKNGTALVVTGKLRRQSKHSIMSGTFSLPAAQGKLMNERTIKANIDLARVIGGGSRGVGIPMWFQNQRMGSSITIRLHQDMDDSRKWLGCALYFVFEIYDLESWESTDQEDYEQHVFHFDTDEGPLKEPLEKTFPKCPFDTPAGYWIYVPRIWFEERSNHEVDTLSYIEVSITIDSRLTRFVKVKMCGARLVYEQNAHEFIDAVQTPKKMTLEDICDGKGYLKFQSTPRSGSLMSFLGQLLPQNVGEVESSGSNLLDKDFTSNQMLECTSKNSISSTSNIPISTETRSCIDSTDSTIRLKRDLQSLLLRCYEVNYAKSNMHKYVFPLSASPLWFTHHGIMGMGPVVSVDKGWVGFASEFI</sequence>
<evidence type="ECO:0000313" key="8">
    <source>
        <dbReference type="Proteomes" id="UP000235220"/>
    </source>
</evidence>
<keyword evidence="4" id="KW-0378">Hydrolase</keyword>
<dbReference type="Pfam" id="PF00931">
    <property type="entry name" value="NB-ARC"/>
    <property type="match status" value="1"/>
</dbReference>
<comment type="catalytic activity">
    <reaction evidence="6">
        <text>NAD(+) + H2O = ADP-D-ribose + nicotinamide + H(+)</text>
        <dbReference type="Rhea" id="RHEA:16301"/>
        <dbReference type="ChEBI" id="CHEBI:15377"/>
        <dbReference type="ChEBI" id="CHEBI:15378"/>
        <dbReference type="ChEBI" id="CHEBI:17154"/>
        <dbReference type="ChEBI" id="CHEBI:57540"/>
        <dbReference type="ChEBI" id="CHEBI:57967"/>
        <dbReference type="EC" id="3.2.2.6"/>
    </reaction>
    <physiologicalReaction direction="left-to-right" evidence="6">
        <dbReference type="Rhea" id="RHEA:16302"/>
    </physiologicalReaction>
</comment>
<organism evidence="8 9">
    <name type="scientific">Juglans regia</name>
    <name type="common">English walnut</name>
    <dbReference type="NCBI Taxonomy" id="51240"/>
    <lineage>
        <taxon>Eukaryota</taxon>
        <taxon>Viridiplantae</taxon>
        <taxon>Streptophyta</taxon>
        <taxon>Embryophyta</taxon>
        <taxon>Tracheophyta</taxon>
        <taxon>Spermatophyta</taxon>
        <taxon>Magnoliopsida</taxon>
        <taxon>eudicotyledons</taxon>
        <taxon>Gunneridae</taxon>
        <taxon>Pentapetalae</taxon>
        <taxon>rosids</taxon>
        <taxon>fabids</taxon>
        <taxon>Fagales</taxon>
        <taxon>Juglandaceae</taxon>
        <taxon>Juglans</taxon>
    </lineage>
</organism>
<dbReference type="InterPro" id="IPR032675">
    <property type="entry name" value="LRR_dom_sf"/>
</dbReference>
<evidence type="ECO:0000259" key="7">
    <source>
        <dbReference type="PROSITE" id="PS50104"/>
    </source>
</evidence>
<dbReference type="Pfam" id="PF20160">
    <property type="entry name" value="C-JID"/>
    <property type="match status" value="1"/>
</dbReference>
<keyword evidence="5" id="KW-0520">NAD</keyword>
<dbReference type="FunFam" id="3.40.50.10140:FF:000007">
    <property type="entry name" value="Disease resistance protein (TIR-NBS-LRR class)"/>
    <property type="match status" value="1"/>
</dbReference>
<keyword evidence="8" id="KW-1185">Reference proteome</keyword>
<dbReference type="InterPro" id="IPR002182">
    <property type="entry name" value="NB-ARC"/>
</dbReference>
<dbReference type="GO" id="GO:0006952">
    <property type="term" value="P:defense response"/>
    <property type="evidence" value="ECO:0007669"/>
    <property type="project" value="InterPro"/>
</dbReference>
<dbReference type="InterPro" id="IPR003591">
    <property type="entry name" value="Leu-rich_rpt_typical-subtyp"/>
</dbReference>
<dbReference type="SUPFAM" id="SSF52058">
    <property type="entry name" value="L domain-like"/>
    <property type="match status" value="1"/>
</dbReference>